<proteinExistence type="predicted"/>
<dbReference type="EMBL" id="CAJPUY010000039">
    <property type="protein sequence ID" value="CAG2157906.1"/>
    <property type="molecule type" value="Genomic_DNA"/>
</dbReference>
<keyword evidence="4" id="KW-1134">Transmembrane beta strand</keyword>
<evidence type="ECO:0000313" key="14">
    <source>
        <dbReference type="Proteomes" id="UP000672934"/>
    </source>
</evidence>
<keyword evidence="6 11" id="KW-0732">Signal</keyword>
<evidence type="ECO:0000259" key="12">
    <source>
        <dbReference type="Pfam" id="PF13609"/>
    </source>
</evidence>
<evidence type="ECO:0000256" key="8">
    <source>
        <dbReference type="ARBA" id="ARBA00023114"/>
    </source>
</evidence>
<sequence>MKKSKIALAAAMSLCFGAAWGQAASSVTLYGVVDVPVEYVNHMAVGAPTINPATGAITQQKGGNRFALSGGGGLSGSRWGLRGVEDLGAGMQALFVLESGFTLDDGKSGQSGRLFGRQAYVGLQSSTVGKLTFGRQYTTMFDLFANFSPTGYATLYEPVVAQLGTNFRSDNTAKYTGVFGGVTAEAHWSFGTGVGAIGTTALAGGGAGEVPGHFRDNAGYGAGVAYAGGPFGIAVAYDQWNPTVTTGSSGTARKAGAAASYAFGPAKLMAGYRWGQTKDGAGNTLLRDDYYWLGLNYQATSALGLTLAYYYDDVKNLRTSAAQPNNNQPNPWQLSVIADYNLSRRTDVYLTMAYAKNAGLNFDTSATSFANGYFFSQGNSNQLGAALGIRHRF</sequence>
<keyword evidence="3" id="KW-0813">Transport</keyword>
<organism evidence="13 14">
    <name type="scientific">Cupriavidus yeoncheonensis</name>
    <dbReference type="NCBI Taxonomy" id="1462994"/>
    <lineage>
        <taxon>Bacteria</taxon>
        <taxon>Pseudomonadati</taxon>
        <taxon>Pseudomonadota</taxon>
        <taxon>Betaproteobacteria</taxon>
        <taxon>Burkholderiales</taxon>
        <taxon>Burkholderiaceae</taxon>
        <taxon>Cupriavidus</taxon>
    </lineage>
</organism>
<dbReference type="Gene3D" id="2.40.160.10">
    <property type="entry name" value="Porin"/>
    <property type="match status" value="1"/>
</dbReference>
<accession>A0A916J3K0</accession>
<evidence type="ECO:0000256" key="10">
    <source>
        <dbReference type="ARBA" id="ARBA00023237"/>
    </source>
</evidence>
<dbReference type="GO" id="GO:0006811">
    <property type="term" value="P:monoatomic ion transport"/>
    <property type="evidence" value="ECO:0007669"/>
    <property type="project" value="UniProtKB-KW"/>
</dbReference>
<keyword evidence="9" id="KW-0472">Membrane</keyword>
<evidence type="ECO:0000256" key="6">
    <source>
        <dbReference type="ARBA" id="ARBA00022729"/>
    </source>
</evidence>
<name>A0A916J3K0_9BURK</name>
<dbReference type="InterPro" id="IPR023614">
    <property type="entry name" value="Porin_dom_sf"/>
</dbReference>
<comment type="subcellular location">
    <subcellularLocation>
        <location evidence="1">Cell outer membrane</location>
        <topology evidence="1">Multi-pass membrane protein</topology>
    </subcellularLocation>
</comment>
<feature type="signal peptide" evidence="11">
    <location>
        <begin position="1"/>
        <end position="23"/>
    </location>
</feature>
<dbReference type="GO" id="GO:0009279">
    <property type="term" value="C:cell outer membrane"/>
    <property type="evidence" value="ECO:0007669"/>
    <property type="project" value="UniProtKB-SubCell"/>
</dbReference>
<dbReference type="Proteomes" id="UP000672934">
    <property type="component" value="Unassembled WGS sequence"/>
</dbReference>
<keyword evidence="10" id="KW-0998">Cell outer membrane</keyword>
<dbReference type="InterPro" id="IPR050298">
    <property type="entry name" value="Gram-neg_bact_OMP"/>
</dbReference>
<evidence type="ECO:0000256" key="4">
    <source>
        <dbReference type="ARBA" id="ARBA00022452"/>
    </source>
</evidence>
<keyword evidence="5" id="KW-0812">Transmembrane</keyword>
<keyword evidence="8" id="KW-0626">Porin</keyword>
<dbReference type="PANTHER" id="PTHR34501">
    <property type="entry name" value="PROTEIN YDDL-RELATED"/>
    <property type="match status" value="1"/>
</dbReference>
<evidence type="ECO:0000313" key="13">
    <source>
        <dbReference type="EMBL" id="CAG2157906.1"/>
    </source>
</evidence>
<dbReference type="SUPFAM" id="SSF56935">
    <property type="entry name" value="Porins"/>
    <property type="match status" value="1"/>
</dbReference>
<evidence type="ECO:0000256" key="9">
    <source>
        <dbReference type="ARBA" id="ARBA00023136"/>
    </source>
</evidence>
<dbReference type="InterPro" id="IPR033900">
    <property type="entry name" value="Gram_neg_porin_domain"/>
</dbReference>
<evidence type="ECO:0000256" key="2">
    <source>
        <dbReference type="ARBA" id="ARBA00011233"/>
    </source>
</evidence>
<dbReference type="AlphaFoldDB" id="A0A916J3K0"/>
<dbReference type="RefSeq" id="WP_211951012.1">
    <property type="nucleotide sequence ID" value="NZ_CAJPUY010000039.1"/>
</dbReference>
<dbReference type="CDD" id="cd00342">
    <property type="entry name" value="gram_neg_porins"/>
    <property type="match status" value="1"/>
</dbReference>
<keyword evidence="7" id="KW-0406">Ion transport</keyword>
<evidence type="ECO:0000256" key="5">
    <source>
        <dbReference type="ARBA" id="ARBA00022692"/>
    </source>
</evidence>
<reference evidence="13" key="1">
    <citation type="submission" date="2021-03" db="EMBL/GenBank/DDBJ databases">
        <authorList>
            <person name="Peeters C."/>
        </authorList>
    </citation>
    <scope>NUCLEOTIDE SEQUENCE</scope>
    <source>
        <strain evidence="13">LMG 31506</strain>
    </source>
</reference>
<dbReference type="GO" id="GO:0015288">
    <property type="term" value="F:porin activity"/>
    <property type="evidence" value="ECO:0007669"/>
    <property type="project" value="UniProtKB-KW"/>
</dbReference>
<evidence type="ECO:0000256" key="1">
    <source>
        <dbReference type="ARBA" id="ARBA00004571"/>
    </source>
</evidence>
<keyword evidence="14" id="KW-1185">Reference proteome</keyword>
<dbReference type="Pfam" id="PF13609">
    <property type="entry name" value="Porin_4"/>
    <property type="match status" value="1"/>
</dbReference>
<evidence type="ECO:0000256" key="11">
    <source>
        <dbReference type="SAM" id="SignalP"/>
    </source>
</evidence>
<feature type="chain" id="PRO_5037034078" evidence="11">
    <location>
        <begin position="24"/>
        <end position="393"/>
    </location>
</feature>
<comment type="subunit">
    <text evidence="2">Homotrimer.</text>
</comment>
<evidence type="ECO:0000256" key="3">
    <source>
        <dbReference type="ARBA" id="ARBA00022448"/>
    </source>
</evidence>
<comment type="caution">
    <text evidence="13">The sequence shown here is derived from an EMBL/GenBank/DDBJ whole genome shotgun (WGS) entry which is preliminary data.</text>
</comment>
<evidence type="ECO:0000256" key="7">
    <source>
        <dbReference type="ARBA" id="ARBA00023065"/>
    </source>
</evidence>
<dbReference type="PANTHER" id="PTHR34501:SF9">
    <property type="entry name" value="MAJOR OUTER MEMBRANE PROTEIN P.IA"/>
    <property type="match status" value="1"/>
</dbReference>
<gene>
    <name evidence="13" type="ORF">LMG31506_06163</name>
</gene>
<protein>
    <submittedName>
        <fullName evidence="13">Outer membrane porin protein</fullName>
    </submittedName>
</protein>
<dbReference type="GO" id="GO:0046930">
    <property type="term" value="C:pore complex"/>
    <property type="evidence" value="ECO:0007669"/>
    <property type="project" value="UniProtKB-KW"/>
</dbReference>
<feature type="domain" description="Porin" evidence="12">
    <location>
        <begin position="10"/>
        <end position="358"/>
    </location>
</feature>